<sequence length="303" mass="32773">MASDSAGGFMHPSLPSPAPSTMSTSTATPSLLPQQRTHPLKAGSMKETAVISHLDKSILGINRRHAKKFSSSYGGGALNGVGEGEGEGQDERGYESFKEMVRDIESLVDVVWVSGTPTLQIPYIISLAVLVNSSLPSYPFTPQSTFRLLRKLDSVFASLLTGEDADSGAPLAGFETKRNIVSMTEKVRIKSIAEACRMVVMEVRERSDDDETTEEDGDATGESEVDSEEEMVDVLGNVNANVDAIVNAVDEYHETPGRWEMEAARVYERTIQLLGDELGRQGEFGDDIGQREITPPCAPSTAQ</sequence>
<evidence type="ECO:0000256" key="1">
    <source>
        <dbReference type="SAM" id="MobiDB-lite"/>
    </source>
</evidence>
<dbReference type="KEGG" id="ache:ACHE_70742S"/>
<dbReference type="EMBL" id="AP024422">
    <property type="protein sequence ID" value="BCR91899.1"/>
    <property type="molecule type" value="Genomic_DNA"/>
</dbReference>
<dbReference type="AlphaFoldDB" id="A0A7R7VXA7"/>
<protein>
    <submittedName>
        <fullName evidence="2">Uncharacterized protein</fullName>
    </submittedName>
</protein>
<feature type="region of interest" description="Disordered" evidence="1">
    <location>
        <begin position="203"/>
        <end position="229"/>
    </location>
</feature>
<feature type="compositionally biased region" description="Low complexity" evidence="1">
    <location>
        <begin position="19"/>
        <end position="32"/>
    </location>
</feature>
<feature type="region of interest" description="Disordered" evidence="1">
    <location>
        <begin position="1"/>
        <end position="32"/>
    </location>
</feature>
<accession>A0A7R7VXA7</accession>
<gene>
    <name evidence="2" type="ORF">ACHE_70742S</name>
</gene>
<dbReference type="GeneID" id="66986257"/>
<name>A0A7R7VXA7_ASPCH</name>
<dbReference type="Pfam" id="PF17110">
    <property type="entry name" value="TFB6"/>
    <property type="match status" value="1"/>
</dbReference>
<feature type="region of interest" description="Disordered" evidence="1">
    <location>
        <begin position="282"/>
        <end position="303"/>
    </location>
</feature>
<organism evidence="2 3">
    <name type="scientific">Aspergillus chevalieri</name>
    <name type="common">Eurotium chevalieri</name>
    <dbReference type="NCBI Taxonomy" id="182096"/>
    <lineage>
        <taxon>Eukaryota</taxon>
        <taxon>Fungi</taxon>
        <taxon>Dikarya</taxon>
        <taxon>Ascomycota</taxon>
        <taxon>Pezizomycotina</taxon>
        <taxon>Eurotiomycetes</taxon>
        <taxon>Eurotiomycetidae</taxon>
        <taxon>Eurotiales</taxon>
        <taxon>Aspergillaceae</taxon>
        <taxon>Aspergillus</taxon>
        <taxon>Aspergillus subgen. Aspergillus</taxon>
    </lineage>
</organism>
<dbReference type="Proteomes" id="UP000637239">
    <property type="component" value="Chromosome 7"/>
</dbReference>
<dbReference type="PANTHER" id="PTHR37781:SF1">
    <property type="entry name" value="ADR380WP"/>
    <property type="match status" value="1"/>
</dbReference>
<reference evidence="2" key="1">
    <citation type="submission" date="2021-01" db="EMBL/GenBank/DDBJ databases">
        <authorList>
            <consortium name="Aspergillus chevalieri M1 genome sequencing consortium"/>
            <person name="Kazuki M."/>
            <person name="Futagami T."/>
        </authorList>
    </citation>
    <scope>NUCLEOTIDE SEQUENCE</scope>
    <source>
        <strain evidence="2">M1</strain>
    </source>
</reference>
<feature type="compositionally biased region" description="Acidic residues" evidence="1">
    <location>
        <begin position="208"/>
        <end position="229"/>
    </location>
</feature>
<evidence type="ECO:0000313" key="2">
    <source>
        <dbReference type="EMBL" id="BCR91899.1"/>
    </source>
</evidence>
<reference evidence="2" key="2">
    <citation type="submission" date="2021-02" db="EMBL/GenBank/DDBJ databases">
        <title>Aspergillus chevalieri M1 genome sequence.</title>
        <authorList>
            <person name="Kadooka C."/>
            <person name="Mori K."/>
            <person name="Futagami T."/>
        </authorList>
    </citation>
    <scope>NUCLEOTIDE SEQUENCE</scope>
    <source>
        <strain evidence="2">M1</strain>
    </source>
</reference>
<proteinExistence type="predicted"/>
<keyword evidence="3" id="KW-1185">Reference proteome</keyword>
<dbReference type="InterPro" id="IPR031349">
    <property type="entry name" value="Tfb6"/>
</dbReference>
<dbReference type="RefSeq" id="XP_043140421.1">
    <property type="nucleotide sequence ID" value="XM_043283109.1"/>
</dbReference>
<dbReference type="PANTHER" id="PTHR37781">
    <property type="entry name" value="TFIIH COMPLEX SUBUNIT"/>
    <property type="match status" value="1"/>
</dbReference>
<evidence type="ECO:0000313" key="3">
    <source>
        <dbReference type="Proteomes" id="UP000637239"/>
    </source>
</evidence>
<dbReference type="GO" id="GO:0005675">
    <property type="term" value="C:transcription factor TFIIH holo complex"/>
    <property type="evidence" value="ECO:0007669"/>
    <property type="project" value="TreeGrafter"/>
</dbReference>